<dbReference type="Proteomes" id="UP000655589">
    <property type="component" value="Unassembled WGS sequence"/>
</dbReference>
<comment type="caution">
    <text evidence="1">The sequence shown here is derived from an EMBL/GenBank/DDBJ whole genome shotgun (WGS) entry which is preliminary data.</text>
</comment>
<organism evidence="1 2">
    <name type="scientific">Promicromonospora citrea</name>
    <dbReference type="NCBI Taxonomy" id="43677"/>
    <lineage>
        <taxon>Bacteria</taxon>
        <taxon>Bacillati</taxon>
        <taxon>Actinomycetota</taxon>
        <taxon>Actinomycetes</taxon>
        <taxon>Micrococcales</taxon>
        <taxon>Promicromonosporaceae</taxon>
        <taxon>Promicromonospora</taxon>
    </lineage>
</organism>
<reference evidence="1" key="1">
    <citation type="journal article" date="2014" name="Int. J. Syst. Evol. Microbiol.">
        <title>Complete genome sequence of Corynebacterium casei LMG S-19264T (=DSM 44701T), isolated from a smear-ripened cheese.</title>
        <authorList>
            <consortium name="US DOE Joint Genome Institute (JGI-PGF)"/>
            <person name="Walter F."/>
            <person name="Albersmeier A."/>
            <person name="Kalinowski J."/>
            <person name="Ruckert C."/>
        </authorList>
    </citation>
    <scope>NUCLEOTIDE SEQUENCE</scope>
    <source>
        <strain evidence="1">JCM 3051</strain>
    </source>
</reference>
<accession>A0A8H9L4G9</accession>
<keyword evidence="2" id="KW-1185">Reference proteome</keyword>
<name>A0A8H9L4G9_9MICO</name>
<proteinExistence type="predicted"/>
<evidence type="ECO:0000313" key="1">
    <source>
        <dbReference type="EMBL" id="GGM26282.1"/>
    </source>
</evidence>
<evidence type="ECO:0000313" key="2">
    <source>
        <dbReference type="Proteomes" id="UP000655589"/>
    </source>
</evidence>
<gene>
    <name evidence="1" type="ORF">GCM10010102_22480</name>
</gene>
<reference evidence="1" key="2">
    <citation type="submission" date="2020-09" db="EMBL/GenBank/DDBJ databases">
        <authorList>
            <person name="Sun Q."/>
            <person name="Ohkuma M."/>
        </authorList>
    </citation>
    <scope>NUCLEOTIDE SEQUENCE</scope>
    <source>
        <strain evidence="1">JCM 3051</strain>
    </source>
</reference>
<dbReference type="EMBL" id="BMPT01000007">
    <property type="protein sequence ID" value="GGM26282.1"/>
    <property type="molecule type" value="Genomic_DNA"/>
</dbReference>
<dbReference type="AlphaFoldDB" id="A0A8H9L4G9"/>
<sequence length="61" mass="6607">MRARGQDLGGAVHRDDADLHKLAEVLIRLTLQETGRSRAERRAAAIPEAYRPSIASVGGAR</sequence>
<dbReference type="RefSeq" id="WP_229785361.1">
    <property type="nucleotide sequence ID" value="NZ_BMPT01000007.1"/>
</dbReference>
<protein>
    <submittedName>
        <fullName evidence="1">Uncharacterized protein</fullName>
    </submittedName>
</protein>